<comment type="similarity">
    <text evidence="4">Belongs to the aldehyde dehydrogenase family. AstD subfamily.</text>
</comment>
<feature type="active site" evidence="4 5">
    <location>
        <position position="258"/>
    </location>
</feature>
<keyword evidence="1 4" id="KW-0056">Arginine metabolism</keyword>
<dbReference type="NCBIfam" id="NF006992">
    <property type="entry name" value="PRK09457.1"/>
    <property type="match status" value="1"/>
</dbReference>
<dbReference type="EMBL" id="CP024176">
    <property type="protein sequence ID" value="ATQ82787.1"/>
    <property type="molecule type" value="Genomic_DNA"/>
</dbReference>
<evidence type="ECO:0000256" key="1">
    <source>
        <dbReference type="ARBA" id="ARBA00022503"/>
    </source>
</evidence>
<dbReference type="GO" id="GO:0043824">
    <property type="term" value="F:succinylglutamate-semialdehyde dehydrogenase activity"/>
    <property type="evidence" value="ECO:0007669"/>
    <property type="project" value="UniProtKB-EC"/>
</dbReference>
<feature type="binding site" evidence="4">
    <location>
        <begin position="235"/>
        <end position="240"/>
    </location>
    <ligand>
        <name>NAD(+)</name>
        <dbReference type="ChEBI" id="CHEBI:57540"/>
    </ligand>
</feature>
<dbReference type="InterPro" id="IPR015590">
    <property type="entry name" value="Aldehyde_DH_dom"/>
</dbReference>
<dbReference type="GO" id="GO:0019545">
    <property type="term" value="P:L-arginine catabolic process to succinate"/>
    <property type="evidence" value="ECO:0007669"/>
    <property type="project" value="UniProtKB-UniRule"/>
</dbReference>
<evidence type="ECO:0000256" key="2">
    <source>
        <dbReference type="ARBA" id="ARBA00023002"/>
    </source>
</evidence>
<dbReference type="AlphaFoldDB" id="A0AAD0EX05"/>
<feature type="domain" description="Aldehyde dehydrogenase" evidence="6">
    <location>
        <begin position="24"/>
        <end position="479"/>
    </location>
</feature>
<evidence type="ECO:0000256" key="4">
    <source>
        <dbReference type="HAMAP-Rule" id="MF_01174"/>
    </source>
</evidence>
<name>A0AAD0EX05_FAUOS</name>
<comment type="pathway">
    <text evidence="4">Amino-acid degradation; L-arginine degradation via AST pathway; L-glutamate and succinate from L-arginine: step 4/5.</text>
</comment>
<organism evidence="7">
    <name type="scientific">Faucicola osloensis</name>
    <name type="common">Moraxella osloensis</name>
    <dbReference type="NCBI Taxonomy" id="34062"/>
    <lineage>
        <taxon>Bacteria</taxon>
        <taxon>Pseudomonadati</taxon>
        <taxon>Pseudomonadota</taxon>
        <taxon>Gammaproteobacteria</taxon>
        <taxon>Moraxellales</taxon>
        <taxon>Moraxellaceae</taxon>
        <taxon>Faucicola</taxon>
    </lineage>
</organism>
<dbReference type="InterPro" id="IPR016163">
    <property type="entry name" value="Ald_DH_C"/>
</dbReference>
<dbReference type="InterPro" id="IPR016161">
    <property type="entry name" value="Ald_DH/histidinol_DH"/>
</dbReference>
<sequence>MTTADNKRPNSNSLQATLLINGEWVTAHGDVWQTTNPVSQAVIWQGNAATAEDVEVACQAARQAFLSWAKKPISERIAIIERFAKLLEDNKTALAEIISQETSKPRWETLTEVQSMIGKVAISIRAYHERTGASETKMADGVASLRHRPHGVLAVFGPYNFPGHLPNGHIVPALIAGNAIVFKPSELTPWTAEATVKLWQQAGLPNGVINLVQGGRDTGVALAQSKHIDGLLFTGSANTGYQLHHQLAGRPDKILALEMGGNNALIIDDLDDSEPDSLDAAVNLTIQSAFVSAGQRCTCARRLLVKNGKAGDAFIERLVDASKKLVIGEWDAEPQPFMGGVISLKAANDMLAAQQKLIELGAKPRLIMRPVKDNSSLLSPAILDVTDIKDIPDEEYFGPLLCIYRYNDFDAALRLANDTRFGLSVGLVSPKRDLFERLLMEARAGIVNWNKPLTGASSAAPFGGVGASGNHRASAFYAADYCAWPMASLESEQLTLPEKLSPGVVL</sequence>
<dbReference type="PROSITE" id="PS00687">
    <property type="entry name" value="ALDEHYDE_DEHYDR_GLU"/>
    <property type="match status" value="1"/>
</dbReference>
<dbReference type="SUPFAM" id="SSF53720">
    <property type="entry name" value="ALDH-like"/>
    <property type="match status" value="1"/>
</dbReference>
<keyword evidence="2 4" id="KW-0560">Oxidoreductase</keyword>
<dbReference type="Gene3D" id="3.40.605.10">
    <property type="entry name" value="Aldehyde Dehydrogenase, Chain A, domain 1"/>
    <property type="match status" value="1"/>
</dbReference>
<dbReference type="PANTHER" id="PTHR11699">
    <property type="entry name" value="ALDEHYDE DEHYDROGENASE-RELATED"/>
    <property type="match status" value="1"/>
</dbReference>
<evidence type="ECO:0000256" key="3">
    <source>
        <dbReference type="ARBA" id="ARBA00023027"/>
    </source>
</evidence>
<comment type="catalytic activity">
    <reaction evidence="4">
        <text>N-succinyl-L-glutamate 5-semialdehyde + NAD(+) + H2O = N-succinyl-L-glutamate + NADH + 2 H(+)</text>
        <dbReference type="Rhea" id="RHEA:10812"/>
        <dbReference type="ChEBI" id="CHEBI:15377"/>
        <dbReference type="ChEBI" id="CHEBI:15378"/>
        <dbReference type="ChEBI" id="CHEBI:57540"/>
        <dbReference type="ChEBI" id="CHEBI:57945"/>
        <dbReference type="ChEBI" id="CHEBI:58520"/>
        <dbReference type="ChEBI" id="CHEBI:58763"/>
        <dbReference type="EC" id="1.2.1.71"/>
    </reaction>
</comment>
<evidence type="ECO:0000313" key="7">
    <source>
        <dbReference type="EMBL" id="ATQ82787.1"/>
    </source>
</evidence>
<gene>
    <name evidence="4 7" type="primary">astD</name>
    <name evidence="7" type="ORF">YHS_02475</name>
</gene>
<evidence type="ECO:0000256" key="5">
    <source>
        <dbReference type="PROSITE-ProRule" id="PRU10007"/>
    </source>
</evidence>
<dbReference type="NCBIfam" id="TIGR03240">
    <property type="entry name" value="arg_catab_astD"/>
    <property type="match status" value="1"/>
</dbReference>
<accession>A0AAD0EX05</accession>
<dbReference type="Gene3D" id="3.40.309.10">
    <property type="entry name" value="Aldehyde Dehydrogenase, Chain A, domain 2"/>
    <property type="match status" value="1"/>
</dbReference>
<dbReference type="GO" id="GO:0019544">
    <property type="term" value="P:L-arginine catabolic process to L-glutamate"/>
    <property type="evidence" value="ECO:0007669"/>
    <property type="project" value="UniProtKB-UniRule"/>
</dbReference>
<dbReference type="InterPro" id="IPR029510">
    <property type="entry name" value="Ald_DH_CS_GLU"/>
</dbReference>
<dbReference type="PROSITE" id="PS00070">
    <property type="entry name" value="ALDEHYDE_DEHYDR_CYS"/>
    <property type="match status" value="1"/>
</dbReference>
<dbReference type="FunFam" id="3.40.605.10:FF:000010">
    <property type="entry name" value="N-succinylglutamate 5-semialdehyde dehydrogenase"/>
    <property type="match status" value="1"/>
</dbReference>
<dbReference type="Pfam" id="PF00171">
    <property type="entry name" value="Aldedh"/>
    <property type="match status" value="1"/>
</dbReference>
<reference evidence="7" key="1">
    <citation type="submission" date="2017-11" db="EMBL/GenBank/DDBJ databases">
        <title>Complete Genome Sequence from Moraxella oslensis YHS isolated from human skin.</title>
        <authorList>
            <person name="Lee K."/>
            <person name="Lim J.Y."/>
            <person name="Hwang I."/>
        </authorList>
    </citation>
    <scope>NUCLEOTIDE SEQUENCE</scope>
    <source>
        <strain evidence="7">YHS</strain>
    </source>
</reference>
<dbReference type="EC" id="1.2.1.71" evidence="4"/>
<keyword evidence="3 4" id="KW-0520">NAD</keyword>
<protein>
    <recommendedName>
        <fullName evidence="4">N-succinylglutamate 5-semialdehyde dehydrogenase</fullName>
        <ecNumber evidence="4">1.2.1.71</ecNumber>
    </recommendedName>
    <alternativeName>
        <fullName evidence="4">Succinylglutamic semialdehyde dehydrogenase</fullName>
        <shortName evidence="4">SGSD</shortName>
    </alternativeName>
</protein>
<dbReference type="HAMAP" id="MF_01174">
    <property type="entry name" value="Aldedh_AstD"/>
    <property type="match status" value="1"/>
</dbReference>
<comment type="function">
    <text evidence="4">Catalyzes the NAD-dependent reduction of succinylglutamate semialdehyde into succinylglutamate.</text>
</comment>
<dbReference type="InterPro" id="IPR016162">
    <property type="entry name" value="Ald_DH_N"/>
</dbReference>
<evidence type="ECO:0000259" key="6">
    <source>
        <dbReference type="Pfam" id="PF00171"/>
    </source>
</evidence>
<dbReference type="CDD" id="cd07095">
    <property type="entry name" value="ALDH_SGSD_AstD"/>
    <property type="match status" value="1"/>
</dbReference>
<dbReference type="InterPro" id="IPR016160">
    <property type="entry name" value="Ald_DH_CS_CYS"/>
</dbReference>
<dbReference type="InterPro" id="IPR017649">
    <property type="entry name" value="SuccinylGlu_semiald_DH_AstD"/>
</dbReference>
<proteinExistence type="inferred from homology"/>
<feature type="active site" evidence="4">
    <location>
        <position position="297"/>
    </location>
</feature>